<evidence type="ECO:0000313" key="2">
    <source>
        <dbReference type="Proteomes" id="UP000006683"/>
    </source>
</evidence>
<dbReference type="InterPro" id="IPR013783">
    <property type="entry name" value="Ig-like_fold"/>
</dbReference>
<dbReference type="HOGENOM" id="CLU_1292791_0_0_6"/>
<keyword evidence="2" id="KW-1185">Reference proteome</keyword>
<dbReference type="Proteomes" id="UP000006683">
    <property type="component" value="Chromosome"/>
</dbReference>
<dbReference type="SUPFAM" id="SSF49354">
    <property type="entry name" value="PapD-like"/>
    <property type="match status" value="1"/>
</dbReference>
<dbReference type="KEGG" id="fbl:Fbal_1277"/>
<organism evidence="1 2">
    <name type="scientific">Ferrimonas balearica (strain DSM 9799 / CCM 4581 / KCTC 23876 / PAT)</name>
    <dbReference type="NCBI Taxonomy" id="550540"/>
    <lineage>
        <taxon>Bacteria</taxon>
        <taxon>Pseudomonadati</taxon>
        <taxon>Pseudomonadota</taxon>
        <taxon>Gammaproteobacteria</taxon>
        <taxon>Alteromonadales</taxon>
        <taxon>Ferrimonadaceae</taxon>
        <taxon>Ferrimonas</taxon>
    </lineage>
</organism>
<name>E1SLV4_FERBD</name>
<proteinExistence type="predicted"/>
<protein>
    <submittedName>
        <fullName evidence="1">Putative CFA/I fimbrial subunit A</fullName>
    </submittedName>
</protein>
<dbReference type="STRING" id="550540.Fbal_1277"/>
<sequence>MYVVSKIFPLLFLLFCSSAFGISVKPMELYGTEEELVSRVIKVTNTSKHDEFVRVNLYQLLNPGTPEEKEMKVENTDSLDMSVYPRRFKVGPGESKQVRLLLPNSNIQSEKLYRIRFVPVSSFDKGMTINVSYGVLLRVLPVHKEPTLLYRSDKNGVKQFTNVGNVRLHVQTTCNSEERSEFRIYPGTSIEIMPGCDTENYGFRDDNGTEISY</sequence>
<accession>E1SLV4</accession>
<evidence type="ECO:0000313" key="1">
    <source>
        <dbReference type="EMBL" id="ADN75486.1"/>
    </source>
</evidence>
<dbReference type="Gene3D" id="2.60.40.10">
    <property type="entry name" value="Immunoglobulins"/>
    <property type="match status" value="1"/>
</dbReference>
<dbReference type="EMBL" id="CP002209">
    <property type="protein sequence ID" value="ADN75486.1"/>
    <property type="molecule type" value="Genomic_DNA"/>
</dbReference>
<dbReference type="eggNOG" id="COG3121">
    <property type="taxonomic scope" value="Bacteria"/>
</dbReference>
<dbReference type="InterPro" id="IPR008962">
    <property type="entry name" value="PapD-like_sf"/>
</dbReference>
<reference evidence="1 2" key="1">
    <citation type="journal article" date="2010" name="Stand. Genomic Sci.">
        <title>Complete genome sequence of Ferrimonas balearica type strain (PAT).</title>
        <authorList>
            <person name="Nolan M."/>
            <person name="Sikorski J."/>
            <person name="Davenport K."/>
            <person name="Lucas S."/>
            <person name="Glavina Del Rio T."/>
            <person name="Tice H."/>
            <person name="Cheng J."/>
            <person name="Goodwin L."/>
            <person name="Pitluck S."/>
            <person name="Liolios K."/>
            <person name="Ivanova N."/>
            <person name="Mavromatis K."/>
            <person name="Ovchinnikova G."/>
            <person name="Pati A."/>
            <person name="Chen A."/>
            <person name="Palaniappan K."/>
            <person name="Land M."/>
            <person name="Hauser L."/>
            <person name="Chang Y."/>
            <person name="Jeffries C."/>
            <person name="Tapia R."/>
            <person name="Brettin T."/>
            <person name="Detter J."/>
            <person name="Han C."/>
            <person name="Yasawong M."/>
            <person name="Rohde M."/>
            <person name="Tindall B."/>
            <person name="Goker M."/>
            <person name="Woyke T."/>
            <person name="Bristow J."/>
            <person name="Eisen J."/>
            <person name="Markowitz V."/>
            <person name="Hugenholtz P."/>
            <person name="Kyrpides N."/>
            <person name="Klenk H."/>
            <person name="Lapidus A."/>
        </authorList>
    </citation>
    <scope>NUCLEOTIDE SEQUENCE [LARGE SCALE GENOMIC DNA]</scope>
    <source>
        <strain evidence="2">DSM 9799 / CCM 4581 / KCTC 23876 / PAT</strain>
    </source>
</reference>
<dbReference type="AlphaFoldDB" id="E1SLV4"/>
<gene>
    <name evidence="1" type="ordered locus">Fbal_1277</name>
</gene>